<protein>
    <submittedName>
        <fullName evidence="2">Chromosome partitioning protein ParA</fullName>
    </submittedName>
</protein>
<dbReference type="EMBL" id="BMOL01000002">
    <property type="protein sequence ID" value="GGL71521.1"/>
    <property type="molecule type" value="Genomic_DNA"/>
</dbReference>
<gene>
    <name evidence="2" type="ORF">GCM10010840_07070</name>
</gene>
<dbReference type="SUPFAM" id="SSF52540">
    <property type="entry name" value="P-loop containing nucleoside triphosphate hydrolases"/>
    <property type="match status" value="1"/>
</dbReference>
<proteinExistence type="predicted"/>
<dbReference type="PANTHER" id="PTHR13696:SF96">
    <property type="entry name" value="COBQ_COBB_MIND_PARA NUCLEOTIDE BINDING DOMAIN-CONTAINING PROTEIN"/>
    <property type="match status" value="1"/>
</dbReference>
<accession>A0ABQ2G274</accession>
<reference evidence="3" key="1">
    <citation type="journal article" date="2019" name="Int. J. Syst. Evol. Microbiol.">
        <title>The Global Catalogue of Microorganisms (GCM) 10K type strain sequencing project: providing services to taxonomists for standard genome sequencing and annotation.</title>
        <authorList>
            <consortium name="The Broad Institute Genomics Platform"/>
            <consortium name="The Broad Institute Genome Sequencing Center for Infectious Disease"/>
            <person name="Wu L."/>
            <person name="Ma J."/>
        </authorList>
    </citation>
    <scope>NUCLEOTIDE SEQUENCE [LARGE SCALE GENOMIC DNA]</scope>
    <source>
        <strain evidence="3">JCM 15442</strain>
    </source>
</reference>
<dbReference type="PANTHER" id="PTHR13696">
    <property type="entry name" value="P-LOOP CONTAINING NUCLEOSIDE TRIPHOSPHATE HYDROLASE"/>
    <property type="match status" value="1"/>
</dbReference>
<evidence type="ECO:0000259" key="1">
    <source>
        <dbReference type="Pfam" id="PF01656"/>
    </source>
</evidence>
<dbReference type="Pfam" id="PF01656">
    <property type="entry name" value="CbiA"/>
    <property type="match status" value="1"/>
</dbReference>
<sequence length="223" mass="23936">MPDFGPAPARRPVCYAPPMPRVIAITSEKGGVGKSTLAVHLAGAFHERGQATVLVDEDGRVGSSLRWAARADGPGLGFPVVAPDDVKPKKLAAAVAVLIDTEGRPKRKELRRLSERADLILVPSGVSALELDATRELLDFLLEAGDVGRQSRVVLTRVPPVGHAGEDARENLRDEGLTVCNTLVRQYAAYQKAAELGVLARDVRDPRAGVAWTDILSLSRELR</sequence>
<dbReference type="CDD" id="cd02042">
    <property type="entry name" value="ParAB_family"/>
    <property type="match status" value="1"/>
</dbReference>
<dbReference type="InterPro" id="IPR027417">
    <property type="entry name" value="P-loop_NTPase"/>
</dbReference>
<organism evidence="2 3">
    <name type="scientific">Deinococcus aerolatus</name>
    <dbReference type="NCBI Taxonomy" id="522487"/>
    <lineage>
        <taxon>Bacteria</taxon>
        <taxon>Thermotogati</taxon>
        <taxon>Deinococcota</taxon>
        <taxon>Deinococci</taxon>
        <taxon>Deinococcales</taxon>
        <taxon>Deinococcaceae</taxon>
        <taxon>Deinococcus</taxon>
    </lineage>
</organism>
<feature type="domain" description="CobQ/CobB/MinD/ParA nucleotide binding" evidence="1">
    <location>
        <begin position="23"/>
        <end position="59"/>
    </location>
</feature>
<dbReference type="InterPro" id="IPR002586">
    <property type="entry name" value="CobQ/CobB/MinD/ParA_Nub-bd_dom"/>
</dbReference>
<dbReference type="InterPro" id="IPR050678">
    <property type="entry name" value="DNA_Partitioning_ATPase"/>
</dbReference>
<evidence type="ECO:0000313" key="2">
    <source>
        <dbReference type="EMBL" id="GGL71521.1"/>
    </source>
</evidence>
<dbReference type="Gene3D" id="3.40.50.300">
    <property type="entry name" value="P-loop containing nucleotide triphosphate hydrolases"/>
    <property type="match status" value="1"/>
</dbReference>
<comment type="caution">
    <text evidence="2">The sequence shown here is derived from an EMBL/GenBank/DDBJ whole genome shotgun (WGS) entry which is preliminary data.</text>
</comment>
<evidence type="ECO:0000313" key="3">
    <source>
        <dbReference type="Proteomes" id="UP000639973"/>
    </source>
</evidence>
<keyword evidence="3" id="KW-1185">Reference proteome</keyword>
<name>A0ABQ2G274_9DEIO</name>
<dbReference type="Proteomes" id="UP000639973">
    <property type="component" value="Unassembled WGS sequence"/>
</dbReference>